<keyword evidence="3" id="KW-0804">Transcription</keyword>
<evidence type="ECO:0000256" key="3">
    <source>
        <dbReference type="ARBA" id="ARBA00023163"/>
    </source>
</evidence>
<dbReference type="Proteomes" id="UP001320544">
    <property type="component" value="Chromosome"/>
</dbReference>
<keyword evidence="1" id="KW-0805">Transcription regulation</keyword>
<proteinExistence type="predicted"/>
<dbReference type="EMBL" id="AP025564">
    <property type="protein sequence ID" value="BDE97770.1"/>
    <property type="molecule type" value="Genomic_DNA"/>
</dbReference>
<evidence type="ECO:0000313" key="5">
    <source>
        <dbReference type="EMBL" id="BDE97770.1"/>
    </source>
</evidence>
<evidence type="ECO:0000313" key="6">
    <source>
        <dbReference type="Proteomes" id="UP001320544"/>
    </source>
</evidence>
<dbReference type="PANTHER" id="PTHR46797">
    <property type="entry name" value="HTH-TYPE TRANSCRIPTIONAL REGULATOR"/>
    <property type="match status" value="1"/>
</dbReference>
<reference evidence="5 6" key="1">
    <citation type="submission" date="2022-01" db="EMBL/GenBank/DDBJ databases">
        <title>Novel bile acid biosynthetic pathways are enriched in the microbiome of centenarians.</title>
        <authorList>
            <person name="Sato Y."/>
            <person name="Atarashi K."/>
            <person name="Plichta R.D."/>
            <person name="Arai Y."/>
            <person name="Sasajima S."/>
            <person name="Kearney M.S."/>
            <person name="Suda W."/>
            <person name="Takeshita K."/>
            <person name="Sasaki T."/>
            <person name="Okamoto S."/>
            <person name="Skelly N.A."/>
            <person name="Okamura Y."/>
            <person name="Vlamakis H."/>
            <person name="Li Y."/>
            <person name="Tanoue T."/>
            <person name="Takei H."/>
            <person name="Nittono H."/>
            <person name="Narushima S."/>
            <person name="Irie J."/>
            <person name="Itoh H."/>
            <person name="Moriya K."/>
            <person name="Sugiura Y."/>
            <person name="Suematsu M."/>
            <person name="Moritoki N."/>
            <person name="Shibata S."/>
            <person name="Littman R.D."/>
            <person name="Fischbach A.M."/>
            <person name="Uwamino Y."/>
            <person name="Inoue T."/>
            <person name="Honda A."/>
            <person name="Hattori M."/>
            <person name="Murai T."/>
            <person name="Xavier J.R."/>
            <person name="Hirose N."/>
            <person name="Honda K."/>
        </authorList>
    </citation>
    <scope>NUCLEOTIDE SEQUENCE [LARGE SCALE GENOMIC DNA]</scope>
    <source>
        <strain evidence="5 6">CE91-St30</strain>
    </source>
</reference>
<protein>
    <recommendedName>
        <fullName evidence="4">HTH cro/C1-type domain-containing protein</fullName>
    </recommendedName>
</protein>
<dbReference type="CDD" id="cd00093">
    <property type="entry name" value="HTH_XRE"/>
    <property type="match status" value="1"/>
</dbReference>
<evidence type="ECO:0000259" key="4">
    <source>
        <dbReference type="PROSITE" id="PS50943"/>
    </source>
</evidence>
<gene>
    <name evidence="5" type="ORF">CE91St30_31030</name>
</gene>
<sequence>MDMNERKAKLGQTIRSRRQEQDISLRRFALMVGFSHSYLVDVESGRRNIGIENLCKIADGLGVKVSDLTKGL</sequence>
<keyword evidence="6" id="KW-1185">Reference proteome</keyword>
<dbReference type="Gene3D" id="1.10.260.40">
    <property type="entry name" value="lambda repressor-like DNA-binding domains"/>
    <property type="match status" value="1"/>
</dbReference>
<dbReference type="PROSITE" id="PS50943">
    <property type="entry name" value="HTH_CROC1"/>
    <property type="match status" value="1"/>
</dbReference>
<evidence type="ECO:0000256" key="2">
    <source>
        <dbReference type="ARBA" id="ARBA00023125"/>
    </source>
</evidence>
<evidence type="ECO:0000256" key="1">
    <source>
        <dbReference type="ARBA" id="ARBA00023015"/>
    </source>
</evidence>
<feature type="domain" description="HTH cro/C1-type" evidence="4">
    <location>
        <begin position="14"/>
        <end position="68"/>
    </location>
</feature>
<dbReference type="InterPro" id="IPR050807">
    <property type="entry name" value="TransReg_Diox_bact_type"/>
</dbReference>
<dbReference type="InterPro" id="IPR010982">
    <property type="entry name" value="Lambda_DNA-bd_dom_sf"/>
</dbReference>
<dbReference type="Pfam" id="PF01381">
    <property type="entry name" value="HTH_3"/>
    <property type="match status" value="1"/>
</dbReference>
<dbReference type="SMART" id="SM00530">
    <property type="entry name" value="HTH_XRE"/>
    <property type="match status" value="1"/>
</dbReference>
<name>A0ABM7WMV5_9ACTN</name>
<keyword evidence="2" id="KW-0238">DNA-binding</keyword>
<dbReference type="SUPFAM" id="SSF47413">
    <property type="entry name" value="lambda repressor-like DNA-binding domains"/>
    <property type="match status" value="1"/>
</dbReference>
<accession>A0ABM7WMV5</accession>
<dbReference type="InterPro" id="IPR001387">
    <property type="entry name" value="Cro/C1-type_HTH"/>
</dbReference>
<dbReference type="PANTHER" id="PTHR46797:SF23">
    <property type="entry name" value="HTH-TYPE TRANSCRIPTIONAL REGULATOR SUTR"/>
    <property type="match status" value="1"/>
</dbReference>
<organism evidence="5 6">
    <name type="scientific">Raoultibacter timonensis</name>
    <dbReference type="NCBI Taxonomy" id="1907662"/>
    <lineage>
        <taxon>Bacteria</taxon>
        <taxon>Bacillati</taxon>
        <taxon>Actinomycetota</taxon>
        <taxon>Coriobacteriia</taxon>
        <taxon>Eggerthellales</taxon>
        <taxon>Eggerthellaceae</taxon>
        <taxon>Raoultibacter</taxon>
    </lineage>
</organism>